<accession>A0A2M9CBV0</accession>
<organism evidence="2 3">
    <name type="scientific">Sediminihabitans luteus</name>
    <dbReference type="NCBI Taxonomy" id="1138585"/>
    <lineage>
        <taxon>Bacteria</taxon>
        <taxon>Bacillati</taxon>
        <taxon>Actinomycetota</taxon>
        <taxon>Actinomycetes</taxon>
        <taxon>Micrococcales</taxon>
        <taxon>Cellulomonadaceae</taxon>
        <taxon>Sediminihabitans</taxon>
    </lineage>
</organism>
<keyword evidence="1" id="KW-1133">Transmembrane helix</keyword>
<dbReference type="EMBL" id="PGFE01000007">
    <property type="protein sequence ID" value="PJJ68562.1"/>
    <property type="molecule type" value="Genomic_DNA"/>
</dbReference>
<feature type="transmembrane region" description="Helical" evidence="1">
    <location>
        <begin position="134"/>
        <end position="159"/>
    </location>
</feature>
<evidence type="ECO:0000313" key="3">
    <source>
        <dbReference type="Proteomes" id="UP000231693"/>
    </source>
</evidence>
<gene>
    <name evidence="2" type="ORF">CLV28_2978</name>
</gene>
<proteinExistence type="predicted"/>
<sequence length="464" mass="48319">MVTAWVTRARESFWLAPTLLGVAAIVLALGLVALDRTLQQDGVTDLPLLGTLSASGSRAVLTAIGGSMLTVAATSFSITISVMATTSSAYGPRLVRNFMADRSNQTVLAVFTSTFLYSLVVLRSVRSEVDGSDAFVPSVAVHVAVLLAVVDVAFLVYFIHHIAQSVQVTTLQQKVRDELVAVVDQVFPAEPSDDRRDVVPAVRADAPVVTADAAGYVQYVDLDGLVRRACGAGVVVELLAAPGDHVIPGEPLARVGAPDRGPLPDGARDDGPALVTRLDPDLVAGLRGDVMLGSSRTPYQDVRFAVRQLTEMAVRALSPGTNDPYTPVSAFDALASGLVPVVVRAPAARGRADGAGDVRVVVPWPTAESLVADVLVAVRAYALEAPVALDGAVRLVERLERAATRPAVRAALADEVARLRADLDDVRTTEAAGVGGGGVGAAGREGAGADVRGRLDEVLRALRG</sequence>
<keyword evidence="3" id="KW-1185">Reference proteome</keyword>
<feature type="transmembrane region" description="Helical" evidence="1">
    <location>
        <begin position="104"/>
        <end position="122"/>
    </location>
</feature>
<protein>
    <submittedName>
        <fullName evidence="2">Putative membrane protein</fullName>
    </submittedName>
</protein>
<comment type="caution">
    <text evidence="2">The sequence shown here is derived from an EMBL/GenBank/DDBJ whole genome shotgun (WGS) entry which is preliminary data.</text>
</comment>
<evidence type="ECO:0000313" key="2">
    <source>
        <dbReference type="EMBL" id="PJJ68562.1"/>
    </source>
</evidence>
<dbReference type="OrthoDB" id="2955631at2"/>
<dbReference type="Proteomes" id="UP000231693">
    <property type="component" value="Unassembled WGS sequence"/>
</dbReference>
<dbReference type="AlphaFoldDB" id="A0A2M9CBV0"/>
<feature type="transmembrane region" description="Helical" evidence="1">
    <location>
        <begin position="59"/>
        <end position="84"/>
    </location>
</feature>
<name>A0A2M9CBV0_9CELL</name>
<keyword evidence="1" id="KW-0472">Membrane</keyword>
<dbReference type="InterPro" id="IPR018723">
    <property type="entry name" value="DUF2254_membrane"/>
</dbReference>
<reference evidence="2 3" key="1">
    <citation type="submission" date="2017-11" db="EMBL/GenBank/DDBJ databases">
        <title>Genomic Encyclopedia of Archaeal and Bacterial Type Strains, Phase II (KMG-II): From Individual Species to Whole Genera.</title>
        <authorList>
            <person name="Goeker M."/>
        </authorList>
    </citation>
    <scope>NUCLEOTIDE SEQUENCE [LARGE SCALE GENOMIC DNA]</scope>
    <source>
        <strain evidence="2 3">DSM 25478</strain>
    </source>
</reference>
<evidence type="ECO:0000256" key="1">
    <source>
        <dbReference type="SAM" id="Phobius"/>
    </source>
</evidence>
<keyword evidence="1" id="KW-0812">Transmembrane</keyword>
<dbReference type="Pfam" id="PF10011">
    <property type="entry name" value="DUF2254"/>
    <property type="match status" value="1"/>
</dbReference>
<dbReference type="RefSeq" id="WP_100424124.1">
    <property type="nucleotide sequence ID" value="NZ_BOOX01000011.1"/>
</dbReference>
<feature type="transmembrane region" description="Helical" evidence="1">
    <location>
        <begin position="12"/>
        <end position="34"/>
    </location>
</feature>